<evidence type="ECO:0000256" key="8">
    <source>
        <dbReference type="PIRSR" id="PIRSR602401-1"/>
    </source>
</evidence>
<reference evidence="10" key="1">
    <citation type="submission" date="2014-08" db="EMBL/GenBank/DDBJ databases">
        <authorList>
            <person name="Senf B."/>
            <person name="Petzold A."/>
            <person name="Downie B.R."/>
            <person name="Koch P."/>
            <person name="Platzer M."/>
        </authorList>
    </citation>
    <scope>NUCLEOTIDE SEQUENCE [LARGE SCALE GENOMIC DNA]</scope>
    <source>
        <strain evidence="10">GRZ</strain>
    </source>
</reference>
<comment type="cofactor">
    <cofactor evidence="1 8">
        <name>heme</name>
        <dbReference type="ChEBI" id="CHEBI:30413"/>
    </cofactor>
</comment>
<dbReference type="Proteomes" id="UP000694548">
    <property type="component" value="Chromosome sgr14"/>
</dbReference>
<dbReference type="GO" id="GO:0005743">
    <property type="term" value="C:mitochondrial inner membrane"/>
    <property type="evidence" value="ECO:0007669"/>
    <property type="project" value="TreeGrafter"/>
</dbReference>
<keyword evidence="4 8" id="KW-0479">Metal-binding</keyword>
<evidence type="ECO:0000256" key="5">
    <source>
        <dbReference type="ARBA" id="ARBA00023002"/>
    </source>
</evidence>
<comment type="similarity">
    <text evidence="2 9">Belongs to the cytochrome P450 family.</text>
</comment>
<sequence>MLRRSLVNVGLRLNRQQQHKAGIQGAAAAGLSPGPSLTRHATSGSSVVGISKPKTMDELGGPSFATTLYWLFIKGYFQTTQQMQIEHKKIYGPLWKSTYGPLVVVNVASAELIEQVLRQEGKHPVRTDMPHWRGYRELRNQAHGPLTEMGEKWQRIRSILNPRMLKPKHVSSYSNTINDVVTDFISRVAWLRDTSGQGVMVNDLTAELYKFAFEGICSVLFETRMGCMNETVPEETQKFIFSVGEMFRLSPIIVLFPKSLWPYLPFWKQFVATWDHLFKVGEQHELVNFKMATLASYSSVGSNMEGAYLTHLLLSDQMTVTEILGSITELLLAGVDTTSNTISWSLYHLAKEPEIQEQLYQEVISVCPGDKVPTSSDITQMPYLKAIVKETLRLYPVVPGNARVTVENEIIVGDHLFPKQTLFHLCHYAVSYDENIFPAPHTFMPQRWLRGDDKLKQHPFGSVPFGFGIRACLGRRVAELEMYLLLSRLIKHYEVKPDPTGTAVKPITRTLLCPATPINLKFLDRRAEQGASSL</sequence>
<dbReference type="PANTHER" id="PTHR24279">
    <property type="entry name" value="CYTOCHROME P450"/>
    <property type="match status" value="1"/>
</dbReference>
<dbReference type="PRINTS" id="PR00385">
    <property type="entry name" value="P450"/>
</dbReference>
<name>A0A8C6NRH1_NOTFU</name>
<dbReference type="GO" id="GO:0008203">
    <property type="term" value="P:cholesterol metabolic process"/>
    <property type="evidence" value="ECO:0007669"/>
    <property type="project" value="TreeGrafter"/>
</dbReference>
<dbReference type="GO" id="GO:0042359">
    <property type="term" value="P:vitamin D metabolic process"/>
    <property type="evidence" value="ECO:0007669"/>
    <property type="project" value="UniProtKB-ARBA"/>
</dbReference>
<dbReference type="GO" id="GO:0016705">
    <property type="term" value="F:oxidoreductase activity, acting on paired donors, with incorporation or reduction of molecular oxygen"/>
    <property type="evidence" value="ECO:0007669"/>
    <property type="project" value="InterPro"/>
</dbReference>
<dbReference type="AlphaFoldDB" id="A0A8C6NRH1"/>
<reference evidence="10" key="2">
    <citation type="submission" date="2025-08" db="UniProtKB">
        <authorList>
            <consortium name="Ensembl"/>
        </authorList>
    </citation>
    <scope>IDENTIFICATION</scope>
</reference>
<dbReference type="PANTHER" id="PTHR24279:SF123">
    <property type="entry name" value="CYTOCHROME P450 FAMILY 27 SUBFAMILY A MEMBER 1"/>
    <property type="match status" value="1"/>
</dbReference>
<dbReference type="GO" id="GO:0006704">
    <property type="term" value="P:glucocorticoid biosynthetic process"/>
    <property type="evidence" value="ECO:0007669"/>
    <property type="project" value="TreeGrafter"/>
</dbReference>
<accession>A0A8C6NRH1</accession>
<evidence type="ECO:0000256" key="3">
    <source>
        <dbReference type="ARBA" id="ARBA00022617"/>
    </source>
</evidence>
<dbReference type="Gene3D" id="1.10.630.10">
    <property type="entry name" value="Cytochrome P450"/>
    <property type="match status" value="1"/>
</dbReference>
<dbReference type="FunFam" id="1.10.630.10:FF:000006">
    <property type="entry name" value="Cytochrome P450 302a1, mitochondrial"/>
    <property type="match status" value="1"/>
</dbReference>
<evidence type="ECO:0000256" key="4">
    <source>
        <dbReference type="ARBA" id="ARBA00022723"/>
    </source>
</evidence>
<dbReference type="GO" id="GO:0020037">
    <property type="term" value="F:heme binding"/>
    <property type="evidence" value="ECO:0007669"/>
    <property type="project" value="InterPro"/>
</dbReference>
<dbReference type="GO" id="GO:0034650">
    <property type="term" value="P:cortisol metabolic process"/>
    <property type="evidence" value="ECO:0007669"/>
    <property type="project" value="TreeGrafter"/>
</dbReference>
<dbReference type="InterPro" id="IPR017972">
    <property type="entry name" value="Cyt_P450_CS"/>
</dbReference>
<evidence type="ECO:0000256" key="1">
    <source>
        <dbReference type="ARBA" id="ARBA00001971"/>
    </source>
</evidence>
<evidence type="ECO:0000256" key="2">
    <source>
        <dbReference type="ARBA" id="ARBA00010617"/>
    </source>
</evidence>
<dbReference type="GO" id="GO:0004497">
    <property type="term" value="F:monooxygenase activity"/>
    <property type="evidence" value="ECO:0007669"/>
    <property type="project" value="UniProtKB-KW"/>
</dbReference>
<keyword evidence="5 9" id="KW-0560">Oxidoreductase</keyword>
<dbReference type="InterPro" id="IPR036396">
    <property type="entry name" value="Cyt_P450_sf"/>
</dbReference>
<dbReference type="PROSITE" id="PS00086">
    <property type="entry name" value="CYTOCHROME_P450"/>
    <property type="match status" value="1"/>
</dbReference>
<evidence type="ECO:0000313" key="10">
    <source>
        <dbReference type="Ensembl" id="ENSNFUP00015020063.1"/>
    </source>
</evidence>
<proteinExistence type="inferred from homology"/>
<dbReference type="Pfam" id="PF00067">
    <property type="entry name" value="p450"/>
    <property type="match status" value="1"/>
</dbReference>
<dbReference type="GeneTree" id="ENSGT00950000182905"/>
<feature type="binding site" description="axial binding residue" evidence="8">
    <location>
        <position position="472"/>
    </location>
    <ligand>
        <name>heme</name>
        <dbReference type="ChEBI" id="CHEBI:30413"/>
    </ligand>
    <ligandPart>
        <name>Fe</name>
        <dbReference type="ChEBI" id="CHEBI:18248"/>
    </ligandPart>
</feature>
<dbReference type="InterPro" id="IPR002401">
    <property type="entry name" value="Cyt_P450_E_grp-I"/>
</dbReference>
<evidence type="ECO:0000256" key="9">
    <source>
        <dbReference type="RuleBase" id="RU000461"/>
    </source>
</evidence>
<dbReference type="Ensembl" id="ENSNFUT00015020996.1">
    <property type="protein sequence ID" value="ENSNFUP00015020063.1"/>
    <property type="gene ID" value="ENSNFUG00015009577.1"/>
</dbReference>
<evidence type="ECO:0000256" key="6">
    <source>
        <dbReference type="ARBA" id="ARBA00023004"/>
    </source>
</evidence>
<gene>
    <name evidence="10" type="primary">si:dkey-91i10.3</name>
</gene>
<evidence type="ECO:0000313" key="11">
    <source>
        <dbReference type="Proteomes" id="UP000694548"/>
    </source>
</evidence>
<dbReference type="PRINTS" id="PR00463">
    <property type="entry name" value="EP450I"/>
</dbReference>
<dbReference type="GO" id="GO:0071375">
    <property type="term" value="P:cellular response to peptide hormone stimulus"/>
    <property type="evidence" value="ECO:0007669"/>
    <property type="project" value="TreeGrafter"/>
</dbReference>
<keyword evidence="11" id="KW-1185">Reference proteome</keyword>
<dbReference type="InterPro" id="IPR001128">
    <property type="entry name" value="Cyt_P450"/>
</dbReference>
<keyword evidence="7 9" id="KW-0503">Monooxygenase</keyword>
<organism evidence="10 11">
    <name type="scientific">Nothobranchius furzeri</name>
    <name type="common">Turquoise killifish</name>
    <dbReference type="NCBI Taxonomy" id="105023"/>
    <lineage>
        <taxon>Eukaryota</taxon>
        <taxon>Metazoa</taxon>
        <taxon>Chordata</taxon>
        <taxon>Craniata</taxon>
        <taxon>Vertebrata</taxon>
        <taxon>Euteleostomi</taxon>
        <taxon>Actinopterygii</taxon>
        <taxon>Neopterygii</taxon>
        <taxon>Teleostei</taxon>
        <taxon>Neoteleostei</taxon>
        <taxon>Acanthomorphata</taxon>
        <taxon>Ovalentaria</taxon>
        <taxon>Atherinomorphae</taxon>
        <taxon>Cyprinodontiformes</taxon>
        <taxon>Nothobranchiidae</taxon>
        <taxon>Nothobranchius</taxon>
    </lineage>
</organism>
<keyword evidence="6 8" id="KW-0408">Iron</keyword>
<evidence type="ECO:0000256" key="7">
    <source>
        <dbReference type="ARBA" id="ARBA00023033"/>
    </source>
</evidence>
<reference evidence="10" key="3">
    <citation type="submission" date="2025-09" db="UniProtKB">
        <authorList>
            <consortium name="Ensembl"/>
        </authorList>
    </citation>
    <scope>IDENTIFICATION</scope>
</reference>
<dbReference type="GO" id="GO:0006700">
    <property type="term" value="P:C21-steroid hormone biosynthetic process"/>
    <property type="evidence" value="ECO:0007669"/>
    <property type="project" value="TreeGrafter"/>
</dbReference>
<dbReference type="InterPro" id="IPR050479">
    <property type="entry name" value="CYP11_CYP27_families"/>
</dbReference>
<dbReference type="GO" id="GO:0005506">
    <property type="term" value="F:iron ion binding"/>
    <property type="evidence" value="ECO:0007669"/>
    <property type="project" value="InterPro"/>
</dbReference>
<keyword evidence="3 8" id="KW-0349">Heme</keyword>
<dbReference type="SUPFAM" id="SSF48264">
    <property type="entry name" value="Cytochrome P450"/>
    <property type="match status" value="1"/>
</dbReference>
<protein>
    <submittedName>
        <fullName evidence="10">Cytochrome P450 family 27 subfamily A member 3</fullName>
    </submittedName>
</protein>